<evidence type="ECO:0000313" key="4">
    <source>
        <dbReference type="Proteomes" id="UP000189796"/>
    </source>
</evidence>
<name>A0A1M5QF45_9BRAD</name>
<feature type="region of interest" description="Disordered" evidence="1">
    <location>
        <begin position="47"/>
        <end position="78"/>
    </location>
</feature>
<evidence type="ECO:0008006" key="5">
    <source>
        <dbReference type="Google" id="ProtNLM"/>
    </source>
</evidence>
<dbReference type="Proteomes" id="UP000189796">
    <property type="component" value="Chromosome I"/>
</dbReference>
<dbReference type="RefSeq" id="WP_245332636.1">
    <property type="nucleotide sequence ID" value="NZ_LT670817.1"/>
</dbReference>
<reference evidence="3 4" key="1">
    <citation type="submission" date="2016-11" db="EMBL/GenBank/DDBJ databases">
        <authorList>
            <person name="Jaros S."/>
            <person name="Januszkiewicz K."/>
            <person name="Wedrychowicz H."/>
        </authorList>
    </citation>
    <scope>NUCLEOTIDE SEQUENCE [LARGE SCALE GENOMIC DNA]</scope>
    <source>
        <strain evidence="3 4">GAS138</strain>
    </source>
</reference>
<evidence type="ECO:0000313" key="3">
    <source>
        <dbReference type="EMBL" id="SHH12805.1"/>
    </source>
</evidence>
<gene>
    <name evidence="3" type="ORF">SAMN05443248_3785</name>
</gene>
<sequence length="89" mass="9599">MSIPKQLGAAAVLTALSFTPAPAQQVMSEPAYCAFFYPYANCQNKGPGNPYTDPNYRRNGGLSSGPWPSGETVGVAPKRPRFATTKYLR</sequence>
<feature type="signal peptide" evidence="2">
    <location>
        <begin position="1"/>
        <end position="23"/>
    </location>
</feature>
<evidence type="ECO:0000256" key="1">
    <source>
        <dbReference type="SAM" id="MobiDB-lite"/>
    </source>
</evidence>
<accession>A0A1M5QF45</accession>
<organism evidence="3 4">
    <name type="scientific">Bradyrhizobium erythrophlei</name>
    <dbReference type="NCBI Taxonomy" id="1437360"/>
    <lineage>
        <taxon>Bacteria</taxon>
        <taxon>Pseudomonadati</taxon>
        <taxon>Pseudomonadota</taxon>
        <taxon>Alphaproteobacteria</taxon>
        <taxon>Hyphomicrobiales</taxon>
        <taxon>Nitrobacteraceae</taxon>
        <taxon>Bradyrhizobium</taxon>
    </lineage>
</organism>
<dbReference type="AlphaFoldDB" id="A0A1M5QF45"/>
<evidence type="ECO:0000256" key="2">
    <source>
        <dbReference type="SAM" id="SignalP"/>
    </source>
</evidence>
<feature type="chain" id="PRO_5012229125" description="Porin" evidence="2">
    <location>
        <begin position="24"/>
        <end position="89"/>
    </location>
</feature>
<dbReference type="EMBL" id="LT670817">
    <property type="protein sequence ID" value="SHH12805.1"/>
    <property type="molecule type" value="Genomic_DNA"/>
</dbReference>
<proteinExistence type="predicted"/>
<protein>
    <recommendedName>
        <fullName evidence="5">Porin</fullName>
    </recommendedName>
</protein>
<keyword evidence="2" id="KW-0732">Signal</keyword>